<dbReference type="Proteomes" id="UP000612233">
    <property type="component" value="Unassembled WGS sequence"/>
</dbReference>
<dbReference type="EMBL" id="JACXAD010000006">
    <property type="protein sequence ID" value="MBD2767720.1"/>
    <property type="molecule type" value="Genomic_DNA"/>
</dbReference>
<accession>A0A927BBI3</accession>
<dbReference type="InterPro" id="IPR001701">
    <property type="entry name" value="Glyco_hydro_9"/>
</dbReference>
<keyword evidence="3" id="KW-0326">Glycosidase</keyword>
<dbReference type="SMART" id="SM01067">
    <property type="entry name" value="CBM_3"/>
    <property type="match status" value="1"/>
</dbReference>
<dbReference type="Gene3D" id="1.50.10.10">
    <property type="match status" value="1"/>
</dbReference>
<reference evidence="7" key="1">
    <citation type="submission" date="2020-09" db="EMBL/GenBank/DDBJ databases">
        <authorList>
            <person name="Kim M.K."/>
        </authorList>
    </citation>
    <scope>NUCLEOTIDE SEQUENCE</scope>
    <source>
        <strain evidence="7">BT664</strain>
    </source>
</reference>
<dbReference type="RefSeq" id="WP_191004538.1">
    <property type="nucleotide sequence ID" value="NZ_JACXAD010000006.1"/>
</dbReference>
<evidence type="ECO:0000256" key="2">
    <source>
        <dbReference type="ARBA" id="ARBA00023277"/>
    </source>
</evidence>
<dbReference type="GO" id="GO:0030248">
    <property type="term" value="F:cellulose binding"/>
    <property type="evidence" value="ECO:0007669"/>
    <property type="project" value="InterPro"/>
</dbReference>
<evidence type="ECO:0000313" key="7">
    <source>
        <dbReference type="EMBL" id="MBD2767720.1"/>
    </source>
</evidence>
<dbReference type="NCBIfam" id="TIGR04183">
    <property type="entry name" value="Por_Secre_tail"/>
    <property type="match status" value="1"/>
</dbReference>
<dbReference type="Gene3D" id="2.60.40.710">
    <property type="entry name" value="Endoglucanase-like"/>
    <property type="match status" value="1"/>
</dbReference>
<dbReference type="Pfam" id="PF00759">
    <property type="entry name" value="Glyco_hydro_9"/>
    <property type="match status" value="1"/>
</dbReference>
<dbReference type="InterPro" id="IPR012341">
    <property type="entry name" value="6hp_glycosidase-like_sf"/>
</dbReference>
<dbReference type="AlphaFoldDB" id="A0A927BBI3"/>
<feature type="domain" description="CBM3" evidence="6">
    <location>
        <begin position="544"/>
        <end position="706"/>
    </location>
</feature>
<evidence type="ECO:0000256" key="1">
    <source>
        <dbReference type="ARBA" id="ARBA00022801"/>
    </source>
</evidence>
<dbReference type="PROSITE" id="PS51172">
    <property type="entry name" value="CBM3"/>
    <property type="match status" value="1"/>
</dbReference>
<feature type="signal peptide" evidence="5">
    <location>
        <begin position="1"/>
        <end position="20"/>
    </location>
</feature>
<gene>
    <name evidence="7" type="ORF">IC235_07420</name>
</gene>
<dbReference type="SUPFAM" id="SSF49384">
    <property type="entry name" value="Carbohydrate-binding domain"/>
    <property type="match status" value="1"/>
</dbReference>
<evidence type="ECO:0000313" key="8">
    <source>
        <dbReference type="Proteomes" id="UP000612233"/>
    </source>
</evidence>
<dbReference type="SUPFAM" id="SSF48208">
    <property type="entry name" value="Six-hairpin glycosidases"/>
    <property type="match status" value="1"/>
</dbReference>
<keyword evidence="4" id="KW-0624">Polysaccharide degradation</keyword>
<evidence type="ECO:0000259" key="6">
    <source>
        <dbReference type="PROSITE" id="PS51172"/>
    </source>
</evidence>
<dbReference type="Pfam" id="PF18962">
    <property type="entry name" value="Por_Secre_tail"/>
    <property type="match status" value="1"/>
</dbReference>
<dbReference type="InterPro" id="IPR026444">
    <property type="entry name" value="Secre_tail"/>
</dbReference>
<evidence type="ECO:0000256" key="3">
    <source>
        <dbReference type="ARBA" id="ARBA00023295"/>
    </source>
</evidence>
<comment type="caution">
    <text evidence="7">The sequence shown here is derived from an EMBL/GenBank/DDBJ whole genome shotgun (WGS) entry which is preliminary data.</text>
</comment>
<protein>
    <submittedName>
        <fullName evidence="7">Glycoside hydrolase family 9 protein</fullName>
    </submittedName>
</protein>
<dbReference type="InterPro" id="IPR008928">
    <property type="entry name" value="6-hairpin_glycosidase_sf"/>
</dbReference>
<keyword evidence="5" id="KW-0732">Signal</keyword>
<feature type="chain" id="PRO_5037342401" evidence="5">
    <location>
        <begin position="21"/>
        <end position="803"/>
    </location>
</feature>
<evidence type="ECO:0000256" key="5">
    <source>
        <dbReference type="SAM" id="SignalP"/>
    </source>
</evidence>
<dbReference type="InterPro" id="IPR008965">
    <property type="entry name" value="CBM2/CBM3_carb-bd_dom_sf"/>
</dbReference>
<keyword evidence="8" id="KW-1185">Reference proteome</keyword>
<name>A0A927BBI3_9BACT</name>
<evidence type="ECO:0000256" key="4">
    <source>
        <dbReference type="ARBA" id="ARBA00023326"/>
    </source>
</evidence>
<keyword evidence="2" id="KW-0119">Carbohydrate metabolism</keyword>
<dbReference type="PANTHER" id="PTHR22298">
    <property type="entry name" value="ENDO-1,4-BETA-GLUCANASE"/>
    <property type="match status" value="1"/>
</dbReference>
<organism evidence="7 8">
    <name type="scientific">Hymenobacter montanus</name>
    <dbReference type="NCBI Taxonomy" id="2771359"/>
    <lineage>
        <taxon>Bacteria</taxon>
        <taxon>Pseudomonadati</taxon>
        <taxon>Bacteroidota</taxon>
        <taxon>Cytophagia</taxon>
        <taxon>Cytophagales</taxon>
        <taxon>Hymenobacteraceae</taxon>
        <taxon>Hymenobacter</taxon>
    </lineage>
</organism>
<sequence length="803" mass="87411">MKRNILIFTATVLSTSPALAQYNYAEALQKSLFFEEAQRAGAVGGRTRVQWRGDSHLRDGQDMAWDLAGGWYDAGDHVKWNNSMSFYATSLAWSAKEYKAGYMSSGQMPYLLNALRWIGSYYTKCFNYTDLNNPSTYKIALDVSYTNPPDPNPLDPSNEYGDEHSYAAAHEVMDQLFPVRPTYYADAETPQSGTVAGMAATLAAASYVLRDNGDATRADAYLTLAEKLYSFAKTYRTTYQANPNSYKNNRNQRVTITGYGAEEKGSLCWAALWLHQAEKLKDGSFGDAYVQDALTYGAEFRFDVHNSLYSIGSYKLASYVLLTQLFPAGTPNGYGYPTTNWFRQLIEQNLTGAADGNAALNSNVVGVSPGGLVVLGDEWGTLRHANGQGFVAFVYADRLPAGALKDKYTAFAKRQLDYALGTNPRNRSYVLGFQPNGKTVVQKPLHATANGIWAGFEHDIAGRPEYQPVGRHTLYGGMVGGPDRYDNYYPLDGNARTGVNESGQTEVAIDYNGGFTGSLARMTQVAPGGSVLAGFPAPEVRTGPRDQEYFVEAAVRASGSSFLEVKARLNNRSRWPARTCTNMSFRYYFTVEGSAAVSAAIVVPSSPALETSAQATISQPTLCNGSTYYVTVSLPNEAIFPGYVYPKARRYYKEVTFRLTSSGTWDNTNDWSYAGFAPLANNVPPIIATNIPVYENGTLLAGNLPTSCSVVTTTATELAVAATGLQVYPNPAHDQVKLVYAAPEAGSVAIQLVDAIGRTRSLSRTVRAGANELALDATGMAPGLYTVLVRQGQRVVYSKLSLQ</sequence>
<dbReference type="GO" id="GO:0000272">
    <property type="term" value="P:polysaccharide catabolic process"/>
    <property type="evidence" value="ECO:0007669"/>
    <property type="project" value="UniProtKB-KW"/>
</dbReference>
<dbReference type="GO" id="GO:0004553">
    <property type="term" value="F:hydrolase activity, hydrolyzing O-glycosyl compounds"/>
    <property type="evidence" value="ECO:0007669"/>
    <property type="project" value="InterPro"/>
</dbReference>
<dbReference type="InterPro" id="IPR001956">
    <property type="entry name" value="CBM3"/>
</dbReference>
<proteinExistence type="predicted"/>
<dbReference type="InterPro" id="IPR036966">
    <property type="entry name" value="CBM3_sf"/>
</dbReference>
<keyword evidence="1 7" id="KW-0378">Hydrolase</keyword>
<dbReference type="Pfam" id="PF00942">
    <property type="entry name" value="CBM_3"/>
    <property type="match status" value="1"/>
</dbReference>